<keyword evidence="2" id="KW-1185">Reference proteome</keyword>
<comment type="caution">
    <text evidence="1">The sequence shown here is derived from an EMBL/GenBank/DDBJ whole genome shotgun (WGS) entry which is preliminary data.</text>
</comment>
<evidence type="ECO:0000313" key="2">
    <source>
        <dbReference type="Proteomes" id="UP000050471"/>
    </source>
</evidence>
<dbReference type="AlphaFoldDB" id="A0A0P7J4J0"/>
<sequence length="123" mass="14019">MFSLNPLREVQNFTYQHDQALQSASLVLAGQFALKRTQSLLDEIRSANAMTRRLQRGIVELHKLLSLYYVHDENRIEAAYFADLDPSDPYVEEICLLTEALTDLLYRIDCAPGQPLSDYLLAA</sequence>
<gene>
    <name evidence="1" type="ORF">AKJ29_10215</name>
</gene>
<reference evidence="1 2" key="1">
    <citation type="submission" date="2015-09" db="EMBL/GenBank/DDBJ databases">
        <title>Draft genome sequence of Aliiroseovarius crassostreae CV919-312TSm, the causative agent of Roseovarius Oyster Disease (formerly Juvenile Oyster Disease).</title>
        <authorList>
            <person name="Kessner L."/>
            <person name="Spinard E."/>
            <person name="Nelson D."/>
        </authorList>
    </citation>
    <scope>NUCLEOTIDE SEQUENCE [LARGE SCALE GENOMIC DNA]</scope>
    <source>
        <strain evidence="1 2">CV919-312</strain>
    </source>
</reference>
<organism evidence="1 2">
    <name type="scientific">Aliiroseovarius crassostreae</name>
    <dbReference type="NCBI Taxonomy" id="154981"/>
    <lineage>
        <taxon>Bacteria</taxon>
        <taxon>Pseudomonadati</taxon>
        <taxon>Pseudomonadota</taxon>
        <taxon>Alphaproteobacteria</taxon>
        <taxon>Rhodobacterales</taxon>
        <taxon>Paracoccaceae</taxon>
        <taxon>Aliiroseovarius</taxon>
    </lineage>
</organism>
<evidence type="ECO:0000313" key="1">
    <source>
        <dbReference type="EMBL" id="KPN62634.1"/>
    </source>
</evidence>
<dbReference type="EMBL" id="LKBA01000019">
    <property type="protein sequence ID" value="KPN62634.1"/>
    <property type="molecule type" value="Genomic_DNA"/>
</dbReference>
<accession>A0A0P7J4J0</accession>
<protein>
    <submittedName>
        <fullName evidence="1">Uncharacterized protein</fullName>
    </submittedName>
</protein>
<proteinExistence type="predicted"/>
<name>A0A0P7J4J0_9RHOB</name>
<dbReference type="Proteomes" id="UP000050471">
    <property type="component" value="Unassembled WGS sequence"/>
</dbReference>